<dbReference type="InterPro" id="IPR036097">
    <property type="entry name" value="HisK_dim/P_sf"/>
</dbReference>
<evidence type="ECO:0000256" key="14">
    <source>
        <dbReference type="SAM" id="Phobius"/>
    </source>
</evidence>
<evidence type="ECO:0000256" key="7">
    <source>
        <dbReference type="ARBA" id="ARBA00022741"/>
    </source>
</evidence>
<dbReference type="GO" id="GO:0016020">
    <property type="term" value="C:membrane"/>
    <property type="evidence" value="ECO:0007669"/>
    <property type="project" value="UniProtKB-SubCell"/>
</dbReference>
<dbReference type="SMART" id="SM00304">
    <property type="entry name" value="HAMP"/>
    <property type="match status" value="1"/>
</dbReference>
<dbReference type="CDD" id="cd17546">
    <property type="entry name" value="REC_hyHK_CKI1_RcsC-like"/>
    <property type="match status" value="1"/>
</dbReference>
<accession>A0A0U3H024</accession>
<keyword evidence="8" id="KW-0418">Kinase</keyword>
<keyword evidence="4 13" id="KW-0597">Phosphoprotein</keyword>
<dbReference type="PROSITE" id="PS50885">
    <property type="entry name" value="HAMP"/>
    <property type="match status" value="1"/>
</dbReference>
<evidence type="ECO:0000259" key="17">
    <source>
        <dbReference type="PROSITE" id="PS50885"/>
    </source>
</evidence>
<dbReference type="SUPFAM" id="SSF55874">
    <property type="entry name" value="ATPase domain of HSP90 chaperone/DNA topoisomerase II/histidine kinase"/>
    <property type="match status" value="1"/>
</dbReference>
<dbReference type="Pfam" id="PF00512">
    <property type="entry name" value="HisKA"/>
    <property type="match status" value="1"/>
</dbReference>
<evidence type="ECO:0000256" key="9">
    <source>
        <dbReference type="ARBA" id="ARBA00022840"/>
    </source>
</evidence>
<dbReference type="EC" id="2.7.13.3" evidence="3"/>
<dbReference type="InterPro" id="IPR011006">
    <property type="entry name" value="CheY-like_superfamily"/>
</dbReference>
<dbReference type="Gene3D" id="3.30.565.10">
    <property type="entry name" value="Histidine kinase-like ATPase, C-terminal domain"/>
    <property type="match status" value="1"/>
</dbReference>
<dbReference type="InterPro" id="IPR001789">
    <property type="entry name" value="Sig_transdc_resp-reg_receiver"/>
</dbReference>
<dbReference type="Pfam" id="PF00072">
    <property type="entry name" value="Response_reg"/>
    <property type="match status" value="1"/>
</dbReference>
<comment type="subcellular location">
    <subcellularLocation>
        <location evidence="2">Membrane</location>
    </subcellularLocation>
</comment>
<evidence type="ECO:0000256" key="4">
    <source>
        <dbReference type="ARBA" id="ARBA00022553"/>
    </source>
</evidence>
<dbReference type="CDD" id="cd16922">
    <property type="entry name" value="HATPase_EvgS-ArcB-TorS-like"/>
    <property type="match status" value="1"/>
</dbReference>
<proteinExistence type="predicted"/>
<dbReference type="InterPro" id="IPR004358">
    <property type="entry name" value="Sig_transdc_His_kin-like_C"/>
</dbReference>
<evidence type="ECO:0000256" key="12">
    <source>
        <dbReference type="ARBA" id="ARBA00023136"/>
    </source>
</evidence>
<evidence type="ECO:0000259" key="15">
    <source>
        <dbReference type="PROSITE" id="PS50109"/>
    </source>
</evidence>
<dbReference type="Gene3D" id="3.30.450.20">
    <property type="entry name" value="PAS domain"/>
    <property type="match status" value="1"/>
</dbReference>
<dbReference type="Gene3D" id="3.40.50.2300">
    <property type="match status" value="1"/>
</dbReference>
<dbReference type="FunFam" id="1.10.287.130:FF:000004">
    <property type="entry name" value="Ethylene receptor 1"/>
    <property type="match status" value="1"/>
</dbReference>
<feature type="modified residue" description="4-aspartylphosphate" evidence="13">
    <location>
        <position position="725"/>
    </location>
</feature>
<dbReference type="InterPro" id="IPR003660">
    <property type="entry name" value="HAMP_dom"/>
</dbReference>
<dbReference type="SUPFAM" id="SSF158472">
    <property type="entry name" value="HAMP domain-like"/>
    <property type="match status" value="1"/>
</dbReference>
<dbReference type="CDD" id="cd06225">
    <property type="entry name" value="HAMP"/>
    <property type="match status" value="1"/>
</dbReference>
<evidence type="ECO:0000256" key="10">
    <source>
        <dbReference type="ARBA" id="ARBA00022989"/>
    </source>
</evidence>
<feature type="transmembrane region" description="Helical" evidence="14">
    <location>
        <begin position="6"/>
        <end position="28"/>
    </location>
</feature>
<evidence type="ECO:0000259" key="16">
    <source>
        <dbReference type="PROSITE" id="PS50110"/>
    </source>
</evidence>
<keyword evidence="5" id="KW-0808">Transferase</keyword>
<keyword evidence="9" id="KW-0067">ATP-binding</keyword>
<evidence type="ECO:0000256" key="1">
    <source>
        <dbReference type="ARBA" id="ARBA00000085"/>
    </source>
</evidence>
<dbReference type="FunFam" id="3.30.565.10:FF:000010">
    <property type="entry name" value="Sensor histidine kinase RcsC"/>
    <property type="match status" value="1"/>
</dbReference>
<feature type="domain" description="Response regulatory" evidence="16">
    <location>
        <begin position="676"/>
        <end position="792"/>
    </location>
</feature>
<comment type="catalytic activity">
    <reaction evidence="1">
        <text>ATP + protein L-histidine = ADP + protein N-phospho-L-histidine.</text>
        <dbReference type="EC" id="2.7.13.3"/>
    </reaction>
</comment>
<dbReference type="Proteomes" id="UP000069015">
    <property type="component" value="Chromosome 2"/>
</dbReference>
<keyword evidence="10 14" id="KW-1133">Transmembrane helix</keyword>
<dbReference type="CDD" id="cd00082">
    <property type="entry name" value="HisKA"/>
    <property type="match status" value="1"/>
</dbReference>
<dbReference type="PANTHER" id="PTHR45339:SF1">
    <property type="entry name" value="HYBRID SIGNAL TRANSDUCTION HISTIDINE KINASE J"/>
    <property type="match status" value="1"/>
</dbReference>
<dbReference type="Pfam" id="PF02518">
    <property type="entry name" value="HATPase_c"/>
    <property type="match status" value="1"/>
</dbReference>
<evidence type="ECO:0000313" key="19">
    <source>
        <dbReference type="Proteomes" id="UP000069015"/>
    </source>
</evidence>
<dbReference type="GO" id="GO:0005524">
    <property type="term" value="F:ATP binding"/>
    <property type="evidence" value="ECO:0007669"/>
    <property type="project" value="UniProtKB-KW"/>
</dbReference>
<evidence type="ECO:0000256" key="8">
    <source>
        <dbReference type="ARBA" id="ARBA00022777"/>
    </source>
</evidence>
<dbReference type="SUPFAM" id="SSF52172">
    <property type="entry name" value="CheY-like"/>
    <property type="match status" value="1"/>
</dbReference>
<organism evidence="18 19">
    <name type="scientific">Pseudoalteromonas rubra</name>
    <dbReference type="NCBI Taxonomy" id="43658"/>
    <lineage>
        <taxon>Bacteria</taxon>
        <taxon>Pseudomonadati</taxon>
        <taxon>Pseudomonadota</taxon>
        <taxon>Gammaproteobacteria</taxon>
        <taxon>Alteromonadales</taxon>
        <taxon>Pseudoalteromonadaceae</taxon>
        <taxon>Pseudoalteromonas</taxon>
    </lineage>
</organism>
<feature type="domain" description="HAMP" evidence="17">
    <location>
        <begin position="350"/>
        <end position="402"/>
    </location>
</feature>
<dbReference type="InterPro" id="IPR003661">
    <property type="entry name" value="HisK_dim/P_dom"/>
</dbReference>
<dbReference type="SMART" id="SM00388">
    <property type="entry name" value="HisKA"/>
    <property type="match status" value="1"/>
</dbReference>
<evidence type="ECO:0000256" key="5">
    <source>
        <dbReference type="ARBA" id="ARBA00022679"/>
    </source>
</evidence>
<evidence type="ECO:0000256" key="6">
    <source>
        <dbReference type="ARBA" id="ARBA00022692"/>
    </source>
</evidence>
<keyword evidence="11" id="KW-0902">Two-component regulatory system</keyword>
<dbReference type="Pfam" id="PF00672">
    <property type="entry name" value="HAMP"/>
    <property type="match status" value="1"/>
</dbReference>
<protein>
    <recommendedName>
        <fullName evidence="3">histidine kinase</fullName>
        <ecNumber evidence="3">2.7.13.3</ecNumber>
    </recommendedName>
</protein>
<gene>
    <name evidence="18" type="ORF">AT705_23710</name>
</gene>
<dbReference type="SMART" id="SM00448">
    <property type="entry name" value="REC"/>
    <property type="match status" value="1"/>
</dbReference>
<dbReference type="PROSITE" id="PS50110">
    <property type="entry name" value="RESPONSE_REGULATORY"/>
    <property type="match status" value="1"/>
</dbReference>
<evidence type="ECO:0000256" key="13">
    <source>
        <dbReference type="PROSITE-ProRule" id="PRU00169"/>
    </source>
</evidence>
<dbReference type="InterPro" id="IPR003594">
    <property type="entry name" value="HATPase_dom"/>
</dbReference>
<keyword evidence="6 14" id="KW-0812">Transmembrane</keyword>
<dbReference type="GO" id="GO:0000155">
    <property type="term" value="F:phosphorelay sensor kinase activity"/>
    <property type="evidence" value="ECO:0007669"/>
    <property type="project" value="InterPro"/>
</dbReference>
<evidence type="ECO:0000256" key="3">
    <source>
        <dbReference type="ARBA" id="ARBA00012438"/>
    </source>
</evidence>
<feature type="domain" description="Histidine kinase" evidence="15">
    <location>
        <begin position="435"/>
        <end position="656"/>
    </location>
</feature>
<keyword evidence="7" id="KW-0547">Nucleotide-binding</keyword>
<dbReference type="SMART" id="SM00387">
    <property type="entry name" value="HATPase_c"/>
    <property type="match status" value="1"/>
</dbReference>
<dbReference type="PANTHER" id="PTHR45339">
    <property type="entry name" value="HYBRID SIGNAL TRANSDUCTION HISTIDINE KINASE J"/>
    <property type="match status" value="1"/>
</dbReference>
<dbReference type="AlphaFoldDB" id="A0A0U3H024"/>
<sequence length="797" mass="89623">MQLKTRLTVILGLTALAPMLVIFLLAMLHSTEQAKRLSISAAQAKVYNAAAIFDRYFAKRKSEVATLARQPTIKTMDFADISPILQAEKAAHDQTYEKFIIGRPDGSFHNTEGGNPFQNMLRTFDDESPQARKRTISRRDYWQQSIGRNVEQNAEVYVSEPMISYTTGVKQIVVAATILANDGKVAGLLGGSIPWREIDRLVQAVSKQVVHQFYDNARFMLVSQQGIYMYHWQPDKVIQLKREQGKFVVNDIGEKIAIRLKVTEETDPQLKEIGLKMIAGFNGYAQLDKTPTRPKSYIFYAPVKSSGYSIALTLPEHVVFAPVYELRQQLLIILAFAIAISLLVAWRFSNSIYQPIAKLTKAAQALTQGNFNVSLSTRGKDELAKLSRAFAQMRDKVFQRESELEHRVEERTQALELAKLAAEEAANAKSRFLANMSHEIRTPMNGILGTLQLLNQQNSFNAEQTTLIRVANESGQSLLTLINDILDISKLDQGEVSLYFEPFDLYAVLHHLEQIFSEKVLEKRLRFQLVIGDTVPKEVVSDKHRLQQVLLNLLNNAIKFTHEGFIRLEVENIGNMEQVMLRFTVSDSGIGIAEDKLPQIFNPFYQEDESTTRRYGGSGLGLCICQHIIDLCGGHLNCQSVQGEGSQFDFNWPVTTCCLIYSEDSDQVTLGELHGHILLAEDNAVNQIVTKAILEKLGLSVTIVTDGQQALQQLEKEHYDLVLMDMHMPNMDGIEATKAIRRMPQHMQLTIIALTANVLIKDIETCFAAGMDDYISKPIALDKLQTALDKWLSIKNG</sequence>
<dbReference type="InterPro" id="IPR005467">
    <property type="entry name" value="His_kinase_dom"/>
</dbReference>
<evidence type="ECO:0000256" key="2">
    <source>
        <dbReference type="ARBA" id="ARBA00004370"/>
    </source>
</evidence>
<dbReference type="PRINTS" id="PR00344">
    <property type="entry name" value="BCTRLSENSOR"/>
</dbReference>
<dbReference type="EMBL" id="CP013612">
    <property type="protein sequence ID" value="ALU45934.1"/>
    <property type="molecule type" value="Genomic_DNA"/>
</dbReference>
<keyword evidence="12 14" id="KW-0472">Membrane</keyword>
<dbReference type="Gene3D" id="1.10.287.130">
    <property type="match status" value="1"/>
</dbReference>
<dbReference type="Gene3D" id="1.10.8.500">
    <property type="entry name" value="HAMP domain in histidine kinase"/>
    <property type="match status" value="1"/>
</dbReference>
<dbReference type="InterPro" id="IPR036890">
    <property type="entry name" value="HATPase_C_sf"/>
</dbReference>
<dbReference type="CDD" id="cd12914">
    <property type="entry name" value="PDC1_DGC_like"/>
    <property type="match status" value="1"/>
</dbReference>
<evidence type="ECO:0000313" key="18">
    <source>
        <dbReference type="EMBL" id="ALU45934.1"/>
    </source>
</evidence>
<dbReference type="PROSITE" id="PS50109">
    <property type="entry name" value="HIS_KIN"/>
    <property type="match status" value="1"/>
</dbReference>
<dbReference type="KEGG" id="prr:AT705_23710"/>
<name>A0A0U3H024_9GAMM</name>
<dbReference type="RefSeq" id="WP_058798781.1">
    <property type="nucleotide sequence ID" value="NZ_CP013612.1"/>
</dbReference>
<evidence type="ECO:0000256" key="11">
    <source>
        <dbReference type="ARBA" id="ARBA00023012"/>
    </source>
</evidence>
<dbReference type="SUPFAM" id="SSF47384">
    <property type="entry name" value="Homodimeric domain of signal transducing histidine kinase"/>
    <property type="match status" value="1"/>
</dbReference>
<reference evidence="18 19" key="1">
    <citation type="submission" date="2015-12" db="EMBL/GenBank/DDBJ databases">
        <title>Complete genome sequence of Pseudoalteromonas rubra SCSIO 6842, harboring a conjugative plasmid.</title>
        <authorList>
            <person name="Li B."/>
            <person name="Wang X."/>
        </authorList>
    </citation>
    <scope>NUCLEOTIDE SEQUENCE [LARGE SCALE GENOMIC DNA]</scope>
    <source>
        <strain evidence="18 19">SCSIO 6842</strain>
    </source>
</reference>